<keyword evidence="1" id="KW-0597">Phosphoprotein</keyword>
<dbReference type="GO" id="GO:0000156">
    <property type="term" value="F:phosphorelay response regulator activity"/>
    <property type="evidence" value="ECO:0007669"/>
    <property type="project" value="InterPro"/>
</dbReference>
<dbReference type="InterPro" id="IPR011006">
    <property type="entry name" value="CheY-like_superfamily"/>
</dbReference>
<dbReference type="PROSITE" id="PS50930">
    <property type="entry name" value="HTH_LYTTR"/>
    <property type="match status" value="1"/>
</dbReference>
<proteinExistence type="predicted"/>
<evidence type="ECO:0000259" key="2">
    <source>
        <dbReference type="PROSITE" id="PS50110"/>
    </source>
</evidence>
<dbReference type="Gene3D" id="3.40.50.2300">
    <property type="match status" value="1"/>
</dbReference>
<evidence type="ECO:0000313" key="4">
    <source>
        <dbReference type="EMBL" id="PTB93806.1"/>
    </source>
</evidence>
<evidence type="ECO:0000313" key="5">
    <source>
        <dbReference type="Proteomes" id="UP000240608"/>
    </source>
</evidence>
<feature type="domain" description="HTH LytTR-type" evidence="3">
    <location>
        <begin position="147"/>
        <end position="251"/>
    </location>
</feature>
<reference evidence="4 5" key="1">
    <citation type="submission" date="2018-03" db="EMBL/GenBank/DDBJ databases">
        <title>Cross-interface Injection: A General Nanoliter Liquid Handling Method Applied to Single Cells Genome Amplification Automated Nanoliter Liquid Handling Applied to Single Cell Multiple Displacement Amplification.</title>
        <authorList>
            <person name="Yun J."/>
            <person name="Xu P."/>
            <person name="Xu J."/>
            <person name="Dai X."/>
            <person name="Wang Y."/>
            <person name="Zheng X."/>
            <person name="Cao C."/>
            <person name="Yi Q."/>
            <person name="Zhu Y."/>
            <person name="Wang L."/>
            <person name="Dong Z."/>
            <person name="Huang Y."/>
            <person name="Huang L."/>
            <person name="Du W."/>
        </authorList>
    </citation>
    <scope>NUCLEOTIDE SEQUENCE [LARGE SCALE GENOMIC DNA]</scope>
    <source>
        <strain evidence="4 5">Z-D1-2</strain>
    </source>
</reference>
<feature type="modified residue" description="4-aspartylphosphate" evidence="1">
    <location>
        <position position="66"/>
    </location>
</feature>
<dbReference type="PROSITE" id="PS50110">
    <property type="entry name" value="RESPONSE_REGULATORY"/>
    <property type="match status" value="1"/>
</dbReference>
<evidence type="ECO:0000256" key="1">
    <source>
        <dbReference type="PROSITE-ProRule" id="PRU00169"/>
    </source>
</evidence>
<organism evidence="4 5">
    <name type="scientific">Marivirga lumbricoides</name>
    <dbReference type="NCBI Taxonomy" id="1046115"/>
    <lineage>
        <taxon>Bacteria</taxon>
        <taxon>Pseudomonadati</taxon>
        <taxon>Bacteroidota</taxon>
        <taxon>Cytophagia</taxon>
        <taxon>Cytophagales</taxon>
        <taxon>Marivirgaceae</taxon>
        <taxon>Marivirga</taxon>
    </lineage>
</organism>
<dbReference type="Pfam" id="PF04397">
    <property type="entry name" value="LytTR"/>
    <property type="match status" value="1"/>
</dbReference>
<dbReference type="PANTHER" id="PTHR37299">
    <property type="entry name" value="TRANSCRIPTIONAL REGULATOR-RELATED"/>
    <property type="match status" value="1"/>
</dbReference>
<dbReference type="InterPro" id="IPR046947">
    <property type="entry name" value="LytR-like"/>
</dbReference>
<evidence type="ECO:0000259" key="3">
    <source>
        <dbReference type="PROSITE" id="PS50930"/>
    </source>
</evidence>
<dbReference type="Gene3D" id="2.40.50.1020">
    <property type="entry name" value="LytTr DNA-binding domain"/>
    <property type="match status" value="1"/>
</dbReference>
<dbReference type="PANTHER" id="PTHR37299:SF1">
    <property type="entry name" value="STAGE 0 SPORULATION PROTEIN A HOMOLOG"/>
    <property type="match status" value="1"/>
</dbReference>
<dbReference type="SMART" id="SM00448">
    <property type="entry name" value="REC"/>
    <property type="match status" value="1"/>
</dbReference>
<dbReference type="InterPro" id="IPR001789">
    <property type="entry name" value="Sig_transdc_resp-reg_receiver"/>
</dbReference>
<gene>
    <name evidence="4" type="ORF">C9994_12685</name>
</gene>
<dbReference type="EMBL" id="PYVU01000151">
    <property type="protein sequence ID" value="PTB93806.1"/>
    <property type="molecule type" value="Genomic_DNA"/>
</dbReference>
<comment type="caution">
    <text evidence="4">The sequence shown here is derived from an EMBL/GenBank/DDBJ whole genome shotgun (WGS) entry which is preliminary data.</text>
</comment>
<dbReference type="AlphaFoldDB" id="A0A2T4DJ61"/>
<sequence>MEDILVKKADSIQLKCLVVDDEAIAIRGIVNYINKMDTLKVVATCSSAIEAAKILKTQEIDLMFLDINMPHLSGMEFLESLEKPPLTIITTAYSEYALEGFRLHVVDYLMKPISFQRFFQAVSKAQGLFRSSLVEVEKATADVPAHMYIRQGDAFHRVLLNDVLYIESMQNYAKLFLRGKVLTIHQTMVSLEDLLPKEMFFRIHRSYLINLSKIDIISGGRIFIQDKELPISRHRREALLTNVVYKNLMSK</sequence>
<dbReference type="SUPFAM" id="SSF52172">
    <property type="entry name" value="CheY-like"/>
    <property type="match status" value="1"/>
</dbReference>
<name>A0A2T4DJ61_9BACT</name>
<accession>A0A2T4DJ61</accession>
<dbReference type="Pfam" id="PF00072">
    <property type="entry name" value="Response_reg"/>
    <property type="match status" value="1"/>
</dbReference>
<keyword evidence="4" id="KW-0238">DNA-binding</keyword>
<dbReference type="SMART" id="SM00850">
    <property type="entry name" value="LytTR"/>
    <property type="match status" value="1"/>
</dbReference>
<protein>
    <submittedName>
        <fullName evidence="4">DNA-binding response regulator</fullName>
    </submittedName>
</protein>
<dbReference type="InterPro" id="IPR007492">
    <property type="entry name" value="LytTR_DNA-bd_dom"/>
</dbReference>
<feature type="domain" description="Response regulatory" evidence="2">
    <location>
        <begin position="15"/>
        <end position="126"/>
    </location>
</feature>
<dbReference type="GO" id="GO:0003677">
    <property type="term" value="F:DNA binding"/>
    <property type="evidence" value="ECO:0007669"/>
    <property type="project" value="UniProtKB-KW"/>
</dbReference>
<dbReference type="Proteomes" id="UP000240608">
    <property type="component" value="Unassembled WGS sequence"/>
</dbReference>